<protein>
    <recommendedName>
        <fullName evidence="3">Transporter</fullName>
    </recommendedName>
</protein>
<accession>A0A2K2HDG0</accession>
<dbReference type="Proteomes" id="UP000236340">
    <property type="component" value="Unassembled WGS sequence"/>
</dbReference>
<gene>
    <name evidence="1" type="ORF">C2E25_03315</name>
</gene>
<reference evidence="1 2" key="1">
    <citation type="journal article" date="2018" name="Genome Announc.">
        <title>Genome Sequence of Geothermobacter sp. HR-1 Iron Reducer from the Loihi Seamount.</title>
        <authorList>
            <person name="Smith H."/>
            <person name="Abuyen K."/>
            <person name="Tremblay J."/>
            <person name="Savalia P."/>
            <person name="Perez-Rodriguez I."/>
            <person name="Emerson D."/>
            <person name="Tully B."/>
            <person name="Amend J."/>
        </authorList>
    </citation>
    <scope>NUCLEOTIDE SEQUENCE [LARGE SCALE GENOMIC DNA]</scope>
    <source>
        <strain evidence="1 2">HR-1</strain>
    </source>
</reference>
<comment type="caution">
    <text evidence="1">The sequence shown here is derived from an EMBL/GenBank/DDBJ whole genome shotgun (WGS) entry which is preliminary data.</text>
</comment>
<evidence type="ECO:0008006" key="3">
    <source>
        <dbReference type="Google" id="ProtNLM"/>
    </source>
</evidence>
<dbReference type="EMBL" id="PPFX01000004">
    <property type="protein sequence ID" value="PNU21335.1"/>
    <property type="molecule type" value="Genomic_DNA"/>
</dbReference>
<name>A0A2K2HDG0_9BACT</name>
<dbReference type="AlphaFoldDB" id="A0A2K2HDG0"/>
<evidence type="ECO:0000313" key="1">
    <source>
        <dbReference type="EMBL" id="PNU21335.1"/>
    </source>
</evidence>
<organism evidence="1 2">
    <name type="scientific">Geothermobacter hydrogeniphilus</name>
    <dbReference type="NCBI Taxonomy" id="1969733"/>
    <lineage>
        <taxon>Bacteria</taxon>
        <taxon>Pseudomonadati</taxon>
        <taxon>Thermodesulfobacteriota</taxon>
        <taxon>Desulfuromonadia</taxon>
        <taxon>Desulfuromonadales</taxon>
        <taxon>Geothermobacteraceae</taxon>
        <taxon>Geothermobacter</taxon>
    </lineage>
</organism>
<proteinExistence type="predicted"/>
<dbReference type="OrthoDB" id="9784670at2"/>
<evidence type="ECO:0000313" key="2">
    <source>
        <dbReference type="Proteomes" id="UP000236340"/>
    </source>
</evidence>
<dbReference type="RefSeq" id="WP_103114366.1">
    <property type="nucleotide sequence ID" value="NZ_PPFX01000004.1"/>
</dbReference>
<sequence>MIRIYLSILAVLLTALPVSARGLSLEVGLDVTSGDYGTDETVTGVTIPLTVSYSAERYSLAVTLPWVSQSKGTTVFMGGRRFDNGVPGGTIIGGGGMGSRRIDTTESNSGLGDASLDADLVLWRPASGPEIRLLGYLKAPTGDDDKGLGTGAWDFGGGLSARQDLSDWFLDGSLRAIFPGENGDFQPDQYWDWTASVGRYQGEHLWFSGGLEGATAPYDGGDNALEVVGRCGWDGEGFGFGGHLLAGLSNGSPDIGGGVFVYRSF</sequence>